<dbReference type="SUPFAM" id="SSF51905">
    <property type="entry name" value="FAD/NAD(P)-binding domain"/>
    <property type="match status" value="1"/>
</dbReference>
<dbReference type="EC" id="1.14.13.22" evidence="8"/>
<reference evidence="8 9" key="1">
    <citation type="submission" date="2024-06" db="EMBL/GenBank/DDBJ databases">
        <title>Sorghum-associated microbial communities from plants grown in Nebraska, USA.</title>
        <authorList>
            <person name="Schachtman D."/>
        </authorList>
    </citation>
    <scope>NUCLEOTIDE SEQUENCE [LARGE SCALE GENOMIC DNA]</scope>
    <source>
        <strain evidence="8 9">3552</strain>
    </source>
</reference>
<evidence type="ECO:0000256" key="6">
    <source>
        <dbReference type="ARBA" id="ARBA00023002"/>
    </source>
</evidence>
<evidence type="ECO:0000256" key="2">
    <source>
        <dbReference type="ARBA" id="ARBA00010139"/>
    </source>
</evidence>
<dbReference type="GO" id="GO:0018667">
    <property type="term" value="F:cyclohexanone monooxygenase activity"/>
    <property type="evidence" value="ECO:0007669"/>
    <property type="project" value="UniProtKB-EC"/>
</dbReference>
<keyword evidence="3" id="KW-0285">Flavoprotein</keyword>
<dbReference type="InterPro" id="IPR036188">
    <property type="entry name" value="FAD/NAD-bd_sf"/>
</dbReference>
<evidence type="ECO:0000256" key="3">
    <source>
        <dbReference type="ARBA" id="ARBA00022630"/>
    </source>
</evidence>
<dbReference type="EMBL" id="JBEPSN010000001">
    <property type="protein sequence ID" value="MET4538385.1"/>
    <property type="molecule type" value="Genomic_DNA"/>
</dbReference>
<dbReference type="RefSeq" id="WP_354225751.1">
    <property type="nucleotide sequence ID" value="NZ_JBEPSN010000001.1"/>
</dbReference>
<dbReference type="PRINTS" id="PR00368">
    <property type="entry name" value="FADPNR"/>
</dbReference>
<dbReference type="PANTHER" id="PTHR43098">
    <property type="entry name" value="L-ORNITHINE N(5)-MONOOXYGENASE-RELATED"/>
    <property type="match status" value="1"/>
</dbReference>
<comment type="caution">
    <text evidence="8">The sequence shown here is derived from an EMBL/GenBank/DDBJ whole genome shotgun (WGS) entry which is preliminary data.</text>
</comment>
<dbReference type="PANTHER" id="PTHR43098:SF2">
    <property type="entry name" value="FAD-BINDING MONOOXYGENASE AUSB-RELATED"/>
    <property type="match status" value="1"/>
</dbReference>
<evidence type="ECO:0000256" key="1">
    <source>
        <dbReference type="ARBA" id="ARBA00001974"/>
    </source>
</evidence>
<accession>A0ABV2P0V5</accession>
<dbReference type="Gene3D" id="3.50.50.60">
    <property type="entry name" value="FAD/NAD(P)-binding domain"/>
    <property type="match status" value="3"/>
</dbReference>
<keyword evidence="9" id="KW-1185">Reference proteome</keyword>
<organism evidence="8 9">
    <name type="scientific">Arthrobacter bambusae</name>
    <dbReference type="NCBI Taxonomy" id="1338426"/>
    <lineage>
        <taxon>Bacteria</taxon>
        <taxon>Bacillati</taxon>
        <taxon>Actinomycetota</taxon>
        <taxon>Actinomycetes</taxon>
        <taxon>Micrococcales</taxon>
        <taxon>Micrococcaceae</taxon>
        <taxon>Arthrobacter</taxon>
    </lineage>
</organism>
<proteinExistence type="inferred from homology"/>
<evidence type="ECO:0000313" key="9">
    <source>
        <dbReference type="Proteomes" id="UP001549307"/>
    </source>
</evidence>
<dbReference type="GeneID" id="92751123"/>
<name>A0ABV2P0V5_9MICC</name>
<evidence type="ECO:0000256" key="4">
    <source>
        <dbReference type="ARBA" id="ARBA00022827"/>
    </source>
</evidence>
<protein>
    <submittedName>
        <fullName evidence="8">Cyclohexanone monooxygenase</fullName>
        <ecNumber evidence="8">1.14.13.22</ecNumber>
    </submittedName>
</protein>
<dbReference type="PRINTS" id="PR00411">
    <property type="entry name" value="PNDRDTASEI"/>
</dbReference>
<feature type="region of interest" description="Disordered" evidence="7">
    <location>
        <begin position="25"/>
        <end position="60"/>
    </location>
</feature>
<evidence type="ECO:0000256" key="7">
    <source>
        <dbReference type="SAM" id="MobiDB-lite"/>
    </source>
</evidence>
<comment type="similarity">
    <text evidence="2">Belongs to the FAD-binding monooxygenase family.</text>
</comment>
<dbReference type="Pfam" id="PF13738">
    <property type="entry name" value="Pyr_redox_3"/>
    <property type="match status" value="1"/>
</dbReference>
<evidence type="ECO:0000313" key="8">
    <source>
        <dbReference type="EMBL" id="MET4538385.1"/>
    </source>
</evidence>
<dbReference type="InterPro" id="IPR050775">
    <property type="entry name" value="FAD-binding_Monooxygenases"/>
</dbReference>
<keyword evidence="8" id="KW-0503">Monooxygenase</keyword>
<keyword evidence="5" id="KW-0521">NADP</keyword>
<keyword evidence="4" id="KW-0274">FAD</keyword>
<keyword evidence="6 8" id="KW-0560">Oxidoreductase</keyword>
<gene>
    <name evidence="8" type="ORF">ABIE37_000140</name>
</gene>
<sequence length="624" mass="68768">MTTPITADALLARVPFDVEQTRQRYAKEHSLRTPPKTGARTIQPGTADPLGNDPWTKRDEREPITETVEVAIIGGGWAGLTCAVHLQKMGVKSLRIIEHGGDFGGVWYWNRYPGAQCDTESYVYFPFLAETGYMPSSAFPYSREIYEHAQRIGRHFNLYERTLFHTAGTSASWDDQMDEWVIHSDRGDVIRSRFLVRTNGALGNPTYPDVPGLETFPGKIFHSSRWDYDYTGGSPSDPRMTLLSDKRVAIIGSGASGVQCATALARDAGHLHVIQRTPSPIFGSRDVTPTDPRWFAGLKTGWQKERRYSYDANTSGRFEVEDLSRDQWTTLFRRAGLAVDIVEDHRVVDPELLPLVFELADMQIMHDMRTAVDANVMDPEVAEKLKPWFGFMCKRTTFDDGYFASFNRPNVSLVDAPGSGIDRVEGSTVFAGGEQFDVDCIIFATGFDTSTTTETRSGITVTGRYGVSLSQHHAEGLRTLHGLMSQGFPNSFSMGQGQGAITVNFTSILDIQAEHIAAIIDYASENSHTVVEPSADSVAEWSQTVADSGNGLRAYHSSCIPSYWNAHGDLAKGPLTSQIFTAGGCAFEEVLTGWRSNGGLQDLLVQTTADRKKNADKAVSAGQK</sequence>
<dbReference type="Proteomes" id="UP001549307">
    <property type="component" value="Unassembled WGS sequence"/>
</dbReference>
<comment type="cofactor">
    <cofactor evidence="1">
        <name>FAD</name>
        <dbReference type="ChEBI" id="CHEBI:57692"/>
    </cofactor>
</comment>
<evidence type="ECO:0000256" key="5">
    <source>
        <dbReference type="ARBA" id="ARBA00022857"/>
    </source>
</evidence>